<sequence length="159" mass="17804">MTGAVGTITAVLKPPSSCPEEVGDAMVNSVDAGSTERFLDPVEQAYHDSLQEERRRTGRYLAAGLVIFLVILGLYHAVRFGSTRLSALLGAALIMFLYLLWLLYASHRKKRIVRARELAIEQQVQEVIIHTAKSKEKISKPKQKLRKHRPTVCRSYSIG</sequence>
<dbReference type="OrthoDB" id="6737830at2759"/>
<keyword evidence="1" id="KW-1133">Transmembrane helix</keyword>
<evidence type="ECO:0000256" key="1">
    <source>
        <dbReference type="SAM" id="Phobius"/>
    </source>
</evidence>
<evidence type="ECO:0000313" key="3">
    <source>
        <dbReference type="Proteomes" id="UP000410492"/>
    </source>
</evidence>
<evidence type="ECO:0000313" key="2">
    <source>
        <dbReference type="EMBL" id="VEN41043.1"/>
    </source>
</evidence>
<feature type="transmembrane region" description="Helical" evidence="1">
    <location>
        <begin position="84"/>
        <end position="104"/>
    </location>
</feature>
<accession>A0A653BZR4</accession>
<dbReference type="Proteomes" id="UP000410492">
    <property type="component" value="Unassembled WGS sequence"/>
</dbReference>
<keyword evidence="1" id="KW-0812">Transmembrane</keyword>
<dbReference type="EMBL" id="CAACVG010006686">
    <property type="protein sequence ID" value="VEN41043.1"/>
    <property type="molecule type" value="Genomic_DNA"/>
</dbReference>
<organism evidence="2 3">
    <name type="scientific">Callosobruchus maculatus</name>
    <name type="common">Southern cowpea weevil</name>
    <name type="synonym">Pulse bruchid</name>
    <dbReference type="NCBI Taxonomy" id="64391"/>
    <lineage>
        <taxon>Eukaryota</taxon>
        <taxon>Metazoa</taxon>
        <taxon>Ecdysozoa</taxon>
        <taxon>Arthropoda</taxon>
        <taxon>Hexapoda</taxon>
        <taxon>Insecta</taxon>
        <taxon>Pterygota</taxon>
        <taxon>Neoptera</taxon>
        <taxon>Endopterygota</taxon>
        <taxon>Coleoptera</taxon>
        <taxon>Polyphaga</taxon>
        <taxon>Cucujiformia</taxon>
        <taxon>Chrysomeloidea</taxon>
        <taxon>Chrysomelidae</taxon>
        <taxon>Bruchinae</taxon>
        <taxon>Bruchini</taxon>
        <taxon>Callosobruchus</taxon>
    </lineage>
</organism>
<dbReference type="AlphaFoldDB" id="A0A653BZR4"/>
<protein>
    <submittedName>
        <fullName evidence="2">Uncharacterized protein</fullName>
    </submittedName>
</protein>
<keyword evidence="1" id="KW-0472">Membrane</keyword>
<keyword evidence="3" id="KW-1185">Reference proteome</keyword>
<reference evidence="2 3" key="1">
    <citation type="submission" date="2019-01" db="EMBL/GenBank/DDBJ databases">
        <authorList>
            <person name="Sayadi A."/>
        </authorList>
    </citation>
    <scope>NUCLEOTIDE SEQUENCE [LARGE SCALE GENOMIC DNA]</scope>
</reference>
<name>A0A653BZR4_CALMS</name>
<proteinExistence type="predicted"/>
<gene>
    <name evidence="2" type="ORF">CALMAC_LOCUS5013</name>
</gene>
<feature type="transmembrane region" description="Helical" evidence="1">
    <location>
        <begin position="60"/>
        <end position="78"/>
    </location>
</feature>